<organism evidence="2 3">
    <name type="scientific">Anopheles arabiensis</name>
    <name type="common">Mosquito</name>
    <dbReference type="NCBI Taxonomy" id="7173"/>
    <lineage>
        <taxon>Eukaryota</taxon>
        <taxon>Metazoa</taxon>
        <taxon>Ecdysozoa</taxon>
        <taxon>Arthropoda</taxon>
        <taxon>Hexapoda</taxon>
        <taxon>Insecta</taxon>
        <taxon>Pterygota</taxon>
        <taxon>Neoptera</taxon>
        <taxon>Endopterygota</taxon>
        <taxon>Diptera</taxon>
        <taxon>Nematocera</taxon>
        <taxon>Culicoidea</taxon>
        <taxon>Culicidae</taxon>
        <taxon>Anophelinae</taxon>
        <taxon>Anopheles</taxon>
    </lineage>
</organism>
<dbReference type="VEuPathDB" id="VectorBase:AARA008937"/>
<dbReference type="PANTHER" id="PTHR36073:SF1">
    <property type="entry name" value="OS01G0962100 PROTEIN"/>
    <property type="match status" value="1"/>
</dbReference>
<reference evidence="2" key="1">
    <citation type="submission" date="2022-08" db="UniProtKB">
        <authorList>
            <consortium name="EnsemblMetazoa"/>
        </authorList>
    </citation>
    <scope>IDENTIFICATION</scope>
    <source>
        <strain evidence="2">Dongola</strain>
    </source>
</reference>
<evidence type="ECO:0000313" key="2">
    <source>
        <dbReference type="EnsemblMetazoa" id="AARA008937-PA"/>
    </source>
</evidence>
<evidence type="ECO:0000313" key="3">
    <source>
        <dbReference type="Proteomes" id="UP000075840"/>
    </source>
</evidence>
<dbReference type="AlphaFoldDB" id="A0A182I5T5"/>
<dbReference type="EnsemblMetazoa" id="AARA008937-RA">
    <property type="protein sequence ID" value="AARA008937-PA"/>
    <property type="gene ID" value="AARA008937"/>
</dbReference>
<dbReference type="EMBL" id="APCN01003501">
    <property type="status" value="NOT_ANNOTATED_CDS"/>
    <property type="molecule type" value="Genomic_DNA"/>
</dbReference>
<feature type="compositionally biased region" description="Basic and acidic residues" evidence="1">
    <location>
        <begin position="45"/>
        <end position="59"/>
    </location>
</feature>
<accession>A0A182I5T5</accession>
<sequence length="128" mass="14574">MIDKKEHSEGITSTIIRSISHQSETLAHNNATLKSRSSTILKERQSLDHQLSHLKEQSERSTSSISHQSETLAPDRATLQSYSSTILKERQSLDHQLSHLEEQKDSLLITSYHTWRSSQKDQHQASAD</sequence>
<feature type="region of interest" description="Disordered" evidence="1">
    <location>
        <begin position="45"/>
        <end position="77"/>
    </location>
</feature>
<dbReference type="Proteomes" id="UP000075840">
    <property type="component" value="Unassembled WGS sequence"/>
</dbReference>
<evidence type="ECO:0000256" key="1">
    <source>
        <dbReference type="SAM" id="MobiDB-lite"/>
    </source>
</evidence>
<dbReference type="PANTHER" id="PTHR36073">
    <property type="match status" value="1"/>
</dbReference>
<proteinExistence type="predicted"/>
<keyword evidence="3" id="KW-1185">Reference proteome</keyword>
<name>A0A182I5T5_ANOAR</name>
<protein>
    <submittedName>
        <fullName evidence="2">Uncharacterized protein</fullName>
    </submittedName>
</protein>
<dbReference type="EMBL" id="APCN01003502">
    <property type="status" value="NOT_ANNOTATED_CDS"/>
    <property type="molecule type" value="Genomic_DNA"/>
</dbReference>
<feature type="compositionally biased region" description="Polar residues" evidence="1">
    <location>
        <begin position="60"/>
        <end position="71"/>
    </location>
</feature>